<dbReference type="EMBL" id="CAJPIZ010001516">
    <property type="protein sequence ID" value="CAG2103617.1"/>
    <property type="molecule type" value="Genomic_DNA"/>
</dbReference>
<keyword evidence="3 5" id="KW-1133">Transmembrane helix</keyword>
<feature type="transmembrane region" description="Helical" evidence="5">
    <location>
        <begin position="18"/>
        <end position="40"/>
    </location>
</feature>
<dbReference type="GO" id="GO:0005774">
    <property type="term" value="C:vacuolar membrane"/>
    <property type="evidence" value="ECO:0007669"/>
    <property type="project" value="TreeGrafter"/>
</dbReference>
<feature type="domain" description="Amino acid transporter transmembrane" evidence="6">
    <location>
        <begin position="4"/>
        <end position="164"/>
    </location>
</feature>
<evidence type="ECO:0000313" key="8">
    <source>
        <dbReference type="Proteomes" id="UP000759131"/>
    </source>
</evidence>
<evidence type="ECO:0000256" key="2">
    <source>
        <dbReference type="ARBA" id="ARBA00022692"/>
    </source>
</evidence>
<evidence type="ECO:0000313" key="7">
    <source>
        <dbReference type="EMBL" id="CAD7623187.1"/>
    </source>
</evidence>
<protein>
    <recommendedName>
        <fullName evidence="6">Amino acid transporter transmembrane domain-containing protein</fullName>
    </recommendedName>
</protein>
<evidence type="ECO:0000256" key="4">
    <source>
        <dbReference type="ARBA" id="ARBA00023136"/>
    </source>
</evidence>
<keyword evidence="8" id="KW-1185">Reference proteome</keyword>
<comment type="subcellular location">
    <subcellularLocation>
        <location evidence="1">Membrane</location>
        <topology evidence="1">Multi-pass membrane protein</topology>
    </subcellularLocation>
</comment>
<name>A0A7R9PWT1_9ACAR</name>
<accession>A0A7R9PWT1</accession>
<dbReference type="AlphaFoldDB" id="A0A7R9PWT1"/>
<keyword evidence="2 5" id="KW-0812">Transmembrane</keyword>
<sequence length="281" mass="31339">MARSGILSMPAAFSDGGLVIASICTPIIGLITTYCVHLLVRVSEHVCNELELPVQDYEEVAELTLENGPVTLRHWSRTVKFATSLFIVASQVGACAVYYLFIAENLKAFFDNYNVFGPDVTLNVYLIVLLPLIIALQFIKNVRVMAIPSAIANLLQVLGLGIIFYNIVQFDPNAGMPLYRTMANPKAFARPIVGVVDMTNIIIISLNFLLEPIYQSVQLMYAFAVLMTYPITMYVPIEMLWPKISNKLIDNKLSPATINVTEYLFRAGTINQLEYGYLARI</sequence>
<reference evidence="7" key="1">
    <citation type="submission" date="2020-11" db="EMBL/GenBank/DDBJ databases">
        <authorList>
            <person name="Tran Van P."/>
        </authorList>
    </citation>
    <scope>NUCLEOTIDE SEQUENCE</scope>
</reference>
<dbReference type="Pfam" id="PF01490">
    <property type="entry name" value="Aa_trans"/>
    <property type="match status" value="1"/>
</dbReference>
<evidence type="ECO:0000259" key="6">
    <source>
        <dbReference type="Pfam" id="PF01490"/>
    </source>
</evidence>
<feature type="transmembrane region" description="Helical" evidence="5">
    <location>
        <begin position="81"/>
        <end position="102"/>
    </location>
</feature>
<feature type="transmembrane region" description="Helical" evidence="5">
    <location>
        <begin position="151"/>
        <end position="168"/>
    </location>
</feature>
<feature type="transmembrane region" description="Helical" evidence="5">
    <location>
        <begin position="219"/>
        <end position="237"/>
    </location>
</feature>
<proteinExistence type="predicted"/>
<evidence type="ECO:0000256" key="5">
    <source>
        <dbReference type="SAM" id="Phobius"/>
    </source>
</evidence>
<dbReference type="GO" id="GO:0015179">
    <property type="term" value="F:L-amino acid transmembrane transporter activity"/>
    <property type="evidence" value="ECO:0007669"/>
    <property type="project" value="TreeGrafter"/>
</dbReference>
<dbReference type="OrthoDB" id="1684102at2759"/>
<dbReference type="PANTHER" id="PTHR22950">
    <property type="entry name" value="AMINO ACID TRANSPORTER"/>
    <property type="match status" value="1"/>
</dbReference>
<feature type="transmembrane region" description="Helical" evidence="5">
    <location>
        <begin position="122"/>
        <end position="139"/>
    </location>
</feature>
<gene>
    <name evidence="7" type="ORF">OSB1V03_LOCUS3647</name>
</gene>
<feature type="transmembrane region" description="Helical" evidence="5">
    <location>
        <begin position="188"/>
        <end position="210"/>
    </location>
</feature>
<organism evidence="7">
    <name type="scientific">Medioppia subpectinata</name>
    <dbReference type="NCBI Taxonomy" id="1979941"/>
    <lineage>
        <taxon>Eukaryota</taxon>
        <taxon>Metazoa</taxon>
        <taxon>Ecdysozoa</taxon>
        <taxon>Arthropoda</taxon>
        <taxon>Chelicerata</taxon>
        <taxon>Arachnida</taxon>
        <taxon>Acari</taxon>
        <taxon>Acariformes</taxon>
        <taxon>Sarcoptiformes</taxon>
        <taxon>Oribatida</taxon>
        <taxon>Brachypylina</taxon>
        <taxon>Oppioidea</taxon>
        <taxon>Oppiidae</taxon>
        <taxon>Medioppia</taxon>
    </lineage>
</organism>
<dbReference type="PANTHER" id="PTHR22950:SF349">
    <property type="entry name" value="AMINO ACID TRANSPORTER TRANSMEMBRANE DOMAIN-CONTAINING PROTEIN"/>
    <property type="match status" value="1"/>
</dbReference>
<dbReference type="InterPro" id="IPR013057">
    <property type="entry name" value="AA_transpt_TM"/>
</dbReference>
<keyword evidence="4 5" id="KW-0472">Membrane</keyword>
<evidence type="ECO:0000256" key="1">
    <source>
        <dbReference type="ARBA" id="ARBA00004141"/>
    </source>
</evidence>
<dbReference type="EMBL" id="OC856091">
    <property type="protein sequence ID" value="CAD7623187.1"/>
    <property type="molecule type" value="Genomic_DNA"/>
</dbReference>
<evidence type="ECO:0000256" key="3">
    <source>
        <dbReference type="ARBA" id="ARBA00022989"/>
    </source>
</evidence>
<dbReference type="Proteomes" id="UP000759131">
    <property type="component" value="Unassembled WGS sequence"/>
</dbReference>